<evidence type="ECO:0000256" key="3">
    <source>
        <dbReference type="PROSITE-ProRule" id="PRU10141"/>
    </source>
</evidence>
<keyword evidence="6" id="KW-0808">Transferase</keyword>
<keyword evidence="1 3" id="KW-0547">Nucleotide-binding</keyword>
<dbReference type="RefSeq" id="WP_194028400.1">
    <property type="nucleotide sequence ID" value="NZ_JADEWZ010000006.1"/>
</dbReference>
<dbReference type="SMART" id="SM00240">
    <property type="entry name" value="FHA"/>
    <property type="match status" value="1"/>
</dbReference>
<dbReference type="Gene3D" id="1.10.510.10">
    <property type="entry name" value="Transferase(Phosphotransferase) domain 1"/>
    <property type="match status" value="1"/>
</dbReference>
<sequence>MVILTLLDPQNKTPLQQWHFPYQSLIRIGRASDNEIVLDQFAEVSRHHLELRQNTPDSPWQLISYGTNGTFLDGILVSQKAIANRGILQLAKEGPLLQFEIQTPVAQIPQNPCCTPENNPPNSLFCIHCGQPLAPQEKLIRQYQILRTLGQGGMGTTYLAWDKTGSISGHPLTFVLKEMNADMERIPKARELFEREARILKTLDHPGIPKYYDFFVHEGKKYLGMELVHGQNLEQRIYKEGPLTPQQGIEWMIQACNILEYLHSLRPPLVHRDVKPANLMVRNLDNRIVLLDFGAVKEIGTPPGTRIGAEGYSAPEQDRGQPCPQSDIYAIGATLVFLLTRDDPMTHYHRKDNQYCIDVTGILAHREADLCEIAPQLAQVIEQACAPNPRKRFSTAQELAKALESCV</sequence>
<dbReference type="PANTHER" id="PTHR24363">
    <property type="entry name" value="SERINE/THREONINE PROTEIN KINASE"/>
    <property type="match status" value="1"/>
</dbReference>
<dbReference type="EMBL" id="JADEWZ010000006">
    <property type="protein sequence ID" value="MBE9115304.1"/>
    <property type="molecule type" value="Genomic_DNA"/>
</dbReference>
<dbReference type="Pfam" id="PF00498">
    <property type="entry name" value="FHA"/>
    <property type="match status" value="1"/>
</dbReference>
<dbReference type="GO" id="GO:0005524">
    <property type="term" value="F:ATP binding"/>
    <property type="evidence" value="ECO:0007669"/>
    <property type="project" value="UniProtKB-UniRule"/>
</dbReference>
<reference evidence="6" key="1">
    <citation type="submission" date="2020-10" db="EMBL/GenBank/DDBJ databases">
        <authorList>
            <person name="Castelo-Branco R."/>
            <person name="Eusebio N."/>
            <person name="Adriana R."/>
            <person name="Vieira A."/>
            <person name="Brugerolle De Fraissinette N."/>
            <person name="Rezende De Castro R."/>
            <person name="Schneider M.P."/>
            <person name="Vasconcelos V."/>
            <person name="Leao P.N."/>
        </authorList>
    </citation>
    <scope>NUCLEOTIDE SEQUENCE</scope>
    <source>
        <strain evidence="6">LEGE 07157</strain>
    </source>
</reference>
<evidence type="ECO:0000256" key="2">
    <source>
        <dbReference type="ARBA" id="ARBA00022840"/>
    </source>
</evidence>
<dbReference type="GO" id="GO:0004674">
    <property type="term" value="F:protein serine/threonine kinase activity"/>
    <property type="evidence" value="ECO:0007669"/>
    <property type="project" value="TreeGrafter"/>
</dbReference>
<name>A0A8J7AZ39_9CYAN</name>
<evidence type="ECO:0000256" key="1">
    <source>
        <dbReference type="ARBA" id="ARBA00022741"/>
    </source>
</evidence>
<dbReference type="SMART" id="SM00220">
    <property type="entry name" value="S_TKc"/>
    <property type="match status" value="1"/>
</dbReference>
<evidence type="ECO:0000313" key="7">
    <source>
        <dbReference type="Proteomes" id="UP000654482"/>
    </source>
</evidence>
<dbReference type="PROSITE" id="PS50006">
    <property type="entry name" value="FHA_DOMAIN"/>
    <property type="match status" value="1"/>
</dbReference>
<keyword evidence="2 3" id="KW-0067">ATP-binding</keyword>
<dbReference type="InterPro" id="IPR011009">
    <property type="entry name" value="Kinase-like_dom_sf"/>
</dbReference>
<dbReference type="Pfam" id="PF00069">
    <property type="entry name" value="Pkinase"/>
    <property type="match status" value="1"/>
</dbReference>
<feature type="domain" description="Protein kinase" evidence="5">
    <location>
        <begin position="143"/>
        <end position="407"/>
    </location>
</feature>
<accession>A0A8J7AZ39</accession>
<dbReference type="InterPro" id="IPR000253">
    <property type="entry name" value="FHA_dom"/>
</dbReference>
<dbReference type="CDD" id="cd14014">
    <property type="entry name" value="STKc_PknB_like"/>
    <property type="match status" value="1"/>
</dbReference>
<evidence type="ECO:0000313" key="6">
    <source>
        <dbReference type="EMBL" id="MBE9115304.1"/>
    </source>
</evidence>
<dbReference type="Proteomes" id="UP000654482">
    <property type="component" value="Unassembled WGS sequence"/>
</dbReference>
<organism evidence="6 7">
    <name type="scientific">Lusitaniella coriacea LEGE 07157</name>
    <dbReference type="NCBI Taxonomy" id="945747"/>
    <lineage>
        <taxon>Bacteria</taxon>
        <taxon>Bacillati</taxon>
        <taxon>Cyanobacteriota</taxon>
        <taxon>Cyanophyceae</taxon>
        <taxon>Spirulinales</taxon>
        <taxon>Lusitaniellaceae</taxon>
        <taxon>Lusitaniella</taxon>
    </lineage>
</organism>
<gene>
    <name evidence="6" type="ORF">IQ249_05265</name>
</gene>
<feature type="binding site" evidence="3">
    <location>
        <position position="177"/>
    </location>
    <ligand>
        <name>ATP</name>
        <dbReference type="ChEBI" id="CHEBI:30616"/>
    </ligand>
</feature>
<keyword evidence="6" id="KW-0418">Kinase</keyword>
<comment type="caution">
    <text evidence="6">The sequence shown here is derived from an EMBL/GenBank/DDBJ whole genome shotgun (WGS) entry which is preliminary data.</text>
</comment>
<dbReference type="PANTHER" id="PTHR24363:SF7">
    <property type="entry name" value="SERINE_THREONINE-PROTEIN KINASE-LIKE PROTEIN E"/>
    <property type="match status" value="1"/>
</dbReference>
<dbReference type="PROSITE" id="PS50011">
    <property type="entry name" value="PROTEIN_KINASE_DOM"/>
    <property type="match status" value="1"/>
</dbReference>
<dbReference type="SUPFAM" id="SSF56112">
    <property type="entry name" value="Protein kinase-like (PK-like)"/>
    <property type="match status" value="1"/>
</dbReference>
<keyword evidence="7" id="KW-1185">Reference proteome</keyword>
<dbReference type="SUPFAM" id="SSF49879">
    <property type="entry name" value="SMAD/FHA domain"/>
    <property type="match status" value="1"/>
</dbReference>
<dbReference type="Gene3D" id="2.60.200.20">
    <property type="match status" value="1"/>
</dbReference>
<evidence type="ECO:0000259" key="4">
    <source>
        <dbReference type="PROSITE" id="PS50006"/>
    </source>
</evidence>
<dbReference type="PROSITE" id="PS00108">
    <property type="entry name" value="PROTEIN_KINASE_ST"/>
    <property type="match status" value="1"/>
</dbReference>
<dbReference type="AlphaFoldDB" id="A0A8J7AZ39"/>
<protein>
    <submittedName>
        <fullName evidence="6">Protein kinase</fullName>
    </submittedName>
</protein>
<dbReference type="Gene3D" id="3.30.200.20">
    <property type="entry name" value="Phosphorylase Kinase, domain 1"/>
    <property type="match status" value="1"/>
</dbReference>
<dbReference type="InterPro" id="IPR008271">
    <property type="entry name" value="Ser/Thr_kinase_AS"/>
</dbReference>
<proteinExistence type="predicted"/>
<dbReference type="InterPro" id="IPR008984">
    <property type="entry name" value="SMAD_FHA_dom_sf"/>
</dbReference>
<dbReference type="InterPro" id="IPR000719">
    <property type="entry name" value="Prot_kinase_dom"/>
</dbReference>
<dbReference type="InterPro" id="IPR017441">
    <property type="entry name" value="Protein_kinase_ATP_BS"/>
</dbReference>
<evidence type="ECO:0000259" key="5">
    <source>
        <dbReference type="PROSITE" id="PS50011"/>
    </source>
</evidence>
<dbReference type="PROSITE" id="PS00107">
    <property type="entry name" value="PROTEIN_KINASE_ATP"/>
    <property type="match status" value="1"/>
</dbReference>
<feature type="domain" description="FHA" evidence="4">
    <location>
        <begin position="26"/>
        <end position="77"/>
    </location>
</feature>